<evidence type="ECO:0000313" key="7">
    <source>
        <dbReference type="EMBL" id="PUB12067.1"/>
    </source>
</evidence>
<dbReference type="GO" id="GO:0016020">
    <property type="term" value="C:membrane"/>
    <property type="evidence" value="ECO:0007669"/>
    <property type="project" value="UniProtKB-SubCell"/>
</dbReference>
<feature type="transmembrane region" description="Helical" evidence="5">
    <location>
        <begin position="358"/>
        <end position="379"/>
    </location>
</feature>
<dbReference type="Pfam" id="PF07690">
    <property type="entry name" value="MFS_1"/>
    <property type="match status" value="1"/>
</dbReference>
<organism evidence="7 8">
    <name type="scientific">Yoonia sediminilitoris</name>
    <dbReference type="NCBI Taxonomy" id="1286148"/>
    <lineage>
        <taxon>Bacteria</taxon>
        <taxon>Pseudomonadati</taxon>
        <taxon>Pseudomonadota</taxon>
        <taxon>Alphaproteobacteria</taxon>
        <taxon>Rhodobacterales</taxon>
        <taxon>Paracoccaceae</taxon>
        <taxon>Yoonia</taxon>
    </lineage>
</organism>
<evidence type="ECO:0000256" key="3">
    <source>
        <dbReference type="ARBA" id="ARBA00022989"/>
    </source>
</evidence>
<feature type="transmembrane region" description="Helical" evidence="5">
    <location>
        <begin position="300"/>
        <end position="321"/>
    </location>
</feature>
<gene>
    <name evidence="7" type="ORF">C8N45_11144</name>
</gene>
<dbReference type="PANTHER" id="PTHR23514">
    <property type="entry name" value="BYPASS OF STOP CODON PROTEIN 6"/>
    <property type="match status" value="1"/>
</dbReference>
<comment type="caution">
    <text evidence="7">The sequence shown here is derived from an EMBL/GenBank/DDBJ whole genome shotgun (WGS) entry which is preliminary data.</text>
</comment>
<sequence>MVFAGTHAAMSILNAVSLSRRPAAAFVVIGLFWGCFAAHVPVLKAQLGASDGLFGLLLLGSATGLVSSMWLAPKADKVLGAAGMQVGVVFLALAWTLPAHVTTPLLFAGAMALVGLASGMLDVIMNARVSELEATHRRPLMNANHAMFSVGYAVAALTASATRDAGISPTLVFAGLAVLCVLIVPMMRMGVMQVDADPTYAGHYPFWPIALCGAVTLVAFMSEATVEAWSALHVERTLGGGAAEGALGPAMLGLTMAIGRFSGQMVSEHLREVTVVKVAAAMSATGAVIAAVAASPIMAYLGFGILGLGVSVIGPMGLALVGKLVPPHLRTEAISRVAVIGFSGFFFAPMLMGLLSEFFGLRVAFAAVAVLLLSAIPLASSVAKHPAAVT</sequence>
<feature type="transmembrane region" description="Helical" evidence="5">
    <location>
        <begin position="145"/>
        <end position="161"/>
    </location>
</feature>
<dbReference type="AlphaFoldDB" id="A0A2T6KB62"/>
<comment type="subcellular location">
    <subcellularLocation>
        <location evidence="1">Membrane</location>
        <topology evidence="1">Multi-pass membrane protein</topology>
    </subcellularLocation>
</comment>
<evidence type="ECO:0000259" key="6">
    <source>
        <dbReference type="PROSITE" id="PS50850"/>
    </source>
</evidence>
<feature type="transmembrane region" description="Helical" evidence="5">
    <location>
        <begin position="103"/>
        <end position="124"/>
    </location>
</feature>
<dbReference type="InterPro" id="IPR011701">
    <property type="entry name" value="MFS"/>
</dbReference>
<dbReference type="InterPro" id="IPR036259">
    <property type="entry name" value="MFS_trans_sf"/>
</dbReference>
<dbReference type="PANTHER" id="PTHR23514:SF13">
    <property type="entry name" value="INNER MEMBRANE PROTEIN YBJJ"/>
    <property type="match status" value="1"/>
</dbReference>
<evidence type="ECO:0000313" key="8">
    <source>
        <dbReference type="Proteomes" id="UP000244523"/>
    </source>
</evidence>
<evidence type="ECO:0000256" key="5">
    <source>
        <dbReference type="SAM" id="Phobius"/>
    </source>
</evidence>
<feature type="transmembrane region" description="Helical" evidence="5">
    <location>
        <begin position="53"/>
        <end position="71"/>
    </location>
</feature>
<name>A0A2T6KB62_9RHOB</name>
<dbReference type="SUPFAM" id="SSF103473">
    <property type="entry name" value="MFS general substrate transporter"/>
    <property type="match status" value="1"/>
</dbReference>
<accession>A0A2T6KB62</accession>
<keyword evidence="4 5" id="KW-0472">Membrane</keyword>
<feature type="transmembrane region" description="Helical" evidence="5">
    <location>
        <begin position="78"/>
        <end position="97"/>
    </location>
</feature>
<evidence type="ECO:0000256" key="4">
    <source>
        <dbReference type="ARBA" id="ARBA00023136"/>
    </source>
</evidence>
<dbReference type="EMBL" id="QBUD01000011">
    <property type="protein sequence ID" value="PUB12067.1"/>
    <property type="molecule type" value="Genomic_DNA"/>
</dbReference>
<dbReference type="Gene3D" id="1.20.1250.20">
    <property type="entry name" value="MFS general substrate transporter like domains"/>
    <property type="match status" value="2"/>
</dbReference>
<feature type="domain" description="Major facilitator superfamily (MFS) profile" evidence="6">
    <location>
        <begin position="208"/>
        <end position="390"/>
    </location>
</feature>
<dbReference type="Proteomes" id="UP000244523">
    <property type="component" value="Unassembled WGS sequence"/>
</dbReference>
<evidence type="ECO:0000256" key="2">
    <source>
        <dbReference type="ARBA" id="ARBA00022692"/>
    </source>
</evidence>
<dbReference type="InterPro" id="IPR020846">
    <property type="entry name" value="MFS_dom"/>
</dbReference>
<feature type="transmembrane region" description="Helical" evidence="5">
    <location>
        <begin position="206"/>
        <end position="226"/>
    </location>
</feature>
<dbReference type="PROSITE" id="PS50850">
    <property type="entry name" value="MFS"/>
    <property type="match status" value="1"/>
</dbReference>
<dbReference type="InterPro" id="IPR051788">
    <property type="entry name" value="MFS_Transporter"/>
</dbReference>
<keyword evidence="2 5" id="KW-0812">Transmembrane</keyword>
<keyword evidence="8" id="KW-1185">Reference proteome</keyword>
<proteinExistence type="predicted"/>
<feature type="transmembrane region" description="Helical" evidence="5">
    <location>
        <begin position="333"/>
        <end position="352"/>
    </location>
</feature>
<protein>
    <submittedName>
        <fullName evidence="7">Fucose permease</fullName>
    </submittedName>
</protein>
<feature type="transmembrane region" description="Helical" evidence="5">
    <location>
        <begin position="246"/>
        <end position="263"/>
    </location>
</feature>
<keyword evidence="3 5" id="KW-1133">Transmembrane helix</keyword>
<dbReference type="GO" id="GO:0022857">
    <property type="term" value="F:transmembrane transporter activity"/>
    <property type="evidence" value="ECO:0007669"/>
    <property type="project" value="InterPro"/>
</dbReference>
<reference evidence="7 8" key="1">
    <citation type="submission" date="2018-04" db="EMBL/GenBank/DDBJ databases">
        <title>Genomic Encyclopedia of Archaeal and Bacterial Type Strains, Phase II (KMG-II): from individual species to whole genera.</title>
        <authorList>
            <person name="Goeker M."/>
        </authorList>
    </citation>
    <scope>NUCLEOTIDE SEQUENCE [LARGE SCALE GENOMIC DNA]</scope>
    <source>
        <strain evidence="7 8">DSM 29955</strain>
    </source>
</reference>
<feature type="transmembrane region" description="Helical" evidence="5">
    <location>
        <begin position="167"/>
        <end position="185"/>
    </location>
</feature>
<feature type="transmembrane region" description="Helical" evidence="5">
    <location>
        <begin position="275"/>
        <end position="294"/>
    </location>
</feature>
<evidence type="ECO:0000256" key="1">
    <source>
        <dbReference type="ARBA" id="ARBA00004141"/>
    </source>
</evidence>